<comment type="similarity">
    <text evidence="2">Belongs to the PBP/GOBP family.</text>
</comment>
<protein>
    <submittedName>
        <fullName evidence="6">AAEL004736-PA</fullName>
    </submittedName>
</protein>
<reference evidence="6" key="3">
    <citation type="submission" date="2012-09" db="EMBL/GenBank/DDBJ databases">
        <authorList>
            <consortium name="VectorBase"/>
        </authorList>
    </citation>
    <scope>NUCLEOTIDE SEQUENCE</scope>
    <source>
        <strain evidence="6">Liverpool</strain>
    </source>
</reference>
<evidence type="ECO:0000313" key="6">
    <source>
        <dbReference type="EMBL" id="EAT43852.1"/>
    </source>
</evidence>
<dbReference type="InterPro" id="IPR052295">
    <property type="entry name" value="Odorant-binding_protein"/>
</dbReference>
<reference evidence="6" key="1">
    <citation type="submission" date="2005-10" db="EMBL/GenBank/DDBJ databases">
        <authorList>
            <person name="Loftus B.J."/>
            <person name="Nene V.M."/>
            <person name="Hannick L.I."/>
            <person name="Bidwell S."/>
            <person name="Haas B."/>
            <person name="Amedeo P."/>
            <person name="Orvis J."/>
            <person name="Wortman J.R."/>
            <person name="White O.R."/>
            <person name="Salzberg S."/>
            <person name="Shumway M."/>
            <person name="Koo H."/>
            <person name="Zhao Y."/>
            <person name="Holmes M."/>
            <person name="Miller J."/>
            <person name="Schatz M."/>
            <person name="Pop M."/>
            <person name="Pai G."/>
            <person name="Utterback T."/>
            <person name="Rogers Y.-H."/>
            <person name="Kravitz S."/>
            <person name="Fraser C.M."/>
        </authorList>
    </citation>
    <scope>NUCLEOTIDE SEQUENCE</scope>
    <source>
        <strain evidence="6">Liverpool</strain>
    </source>
</reference>
<organism evidence="6 7">
    <name type="scientific">Aedes aegypti</name>
    <name type="common">Yellowfever mosquito</name>
    <name type="synonym">Culex aegypti</name>
    <dbReference type="NCBI Taxonomy" id="7159"/>
    <lineage>
        <taxon>Eukaryota</taxon>
        <taxon>Metazoa</taxon>
        <taxon>Ecdysozoa</taxon>
        <taxon>Arthropoda</taxon>
        <taxon>Hexapoda</taxon>
        <taxon>Insecta</taxon>
        <taxon>Pterygota</taxon>
        <taxon>Neoptera</taxon>
        <taxon>Endopterygota</taxon>
        <taxon>Diptera</taxon>
        <taxon>Nematocera</taxon>
        <taxon>Culicoidea</taxon>
        <taxon>Culicidae</taxon>
        <taxon>Culicinae</taxon>
        <taxon>Aedini</taxon>
        <taxon>Aedes</taxon>
        <taxon>Stegomyia</taxon>
    </lineage>
</organism>
<keyword evidence="5" id="KW-1015">Disulfide bond</keyword>
<dbReference type="VEuPathDB" id="VectorBase:AAEL004736"/>
<keyword evidence="3" id="KW-0813">Transport</keyword>
<evidence type="ECO:0000256" key="2">
    <source>
        <dbReference type="ARBA" id="ARBA00008098"/>
    </source>
</evidence>
<dbReference type="PaxDb" id="7159-AAEL004736-PA"/>
<evidence type="ECO:0000256" key="3">
    <source>
        <dbReference type="ARBA" id="ARBA00022448"/>
    </source>
</evidence>
<keyword evidence="4" id="KW-0964">Secreted</keyword>
<name>Q17C50_AEDAE</name>
<sequence>MADCQFVGLGFLKNGKIDLKNFRNTTANELGANEPEAQDTISRLAEMCVRIVREQATAIVNAGTKCNATAFIFLKCMGDGVFSNCPDKYWSTSEKEYDLVTVHLLKCFILQGKFAPNTIKELPIVRRNKL</sequence>
<accession>Q17C50</accession>
<evidence type="ECO:0000256" key="5">
    <source>
        <dbReference type="ARBA" id="ARBA00023157"/>
    </source>
</evidence>
<dbReference type="GO" id="GO:0005576">
    <property type="term" value="C:extracellular region"/>
    <property type="evidence" value="ECO:0007669"/>
    <property type="project" value="UniProtKB-SubCell"/>
</dbReference>
<reference evidence="6" key="2">
    <citation type="journal article" date="2007" name="Science">
        <title>Genome sequence of Aedes aegypti, a major arbovirus vector.</title>
        <authorList>
            <person name="Nene V."/>
            <person name="Wortman J.R."/>
            <person name="Lawson D."/>
            <person name="Haas B."/>
            <person name="Kodira C."/>
            <person name="Tu Z.J."/>
            <person name="Loftus B."/>
            <person name="Xi Z."/>
            <person name="Megy K."/>
            <person name="Grabherr M."/>
            <person name="Ren Q."/>
            <person name="Zdobnov E.M."/>
            <person name="Lobo N.F."/>
            <person name="Campbell K.S."/>
            <person name="Brown S.E."/>
            <person name="Bonaldo M.F."/>
            <person name="Zhu J."/>
            <person name="Sinkins S.P."/>
            <person name="Hogenkamp D.G."/>
            <person name="Amedeo P."/>
            <person name="Arensburger P."/>
            <person name="Atkinson P.W."/>
            <person name="Bidwell S."/>
            <person name="Biedler J."/>
            <person name="Birney E."/>
            <person name="Bruggner R.V."/>
            <person name="Costas J."/>
            <person name="Coy M.R."/>
            <person name="Crabtree J."/>
            <person name="Crawford M."/>
            <person name="Debruyn B."/>
            <person name="Decaprio D."/>
            <person name="Eiglmeier K."/>
            <person name="Eisenstadt E."/>
            <person name="El-Dorry H."/>
            <person name="Gelbart W.M."/>
            <person name="Gomes S.L."/>
            <person name="Hammond M."/>
            <person name="Hannick L.I."/>
            <person name="Hogan J.R."/>
            <person name="Holmes M.H."/>
            <person name="Jaffe D."/>
            <person name="Johnston J.S."/>
            <person name="Kennedy R.C."/>
            <person name="Koo H."/>
            <person name="Kravitz S."/>
            <person name="Kriventseva E.V."/>
            <person name="Kulp D."/>
            <person name="Labutti K."/>
            <person name="Lee E."/>
            <person name="Li S."/>
            <person name="Lovin D.D."/>
            <person name="Mao C."/>
            <person name="Mauceli E."/>
            <person name="Menck C.F."/>
            <person name="Miller J.R."/>
            <person name="Montgomery P."/>
            <person name="Mori A."/>
            <person name="Nascimento A.L."/>
            <person name="Naveira H.F."/>
            <person name="Nusbaum C."/>
            <person name="O'leary S."/>
            <person name="Orvis J."/>
            <person name="Pertea M."/>
            <person name="Quesneville H."/>
            <person name="Reidenbach K.R."/>
            <person name="Rogers Y.H."/>
            <person name="Roth C.W."/>
            <person name="Schneider J.R."/>
            <person name="Schatz M."/>
            <person name="Shumway M."/>
            <person name="Stanke M."/>
            <person name="Stinson E.O."/>
            <person name="Tubio J.M."/>
            <person name="Vanzee J.P."/>
            <person name="Verjovski-Almeida S."/>
            <person name="Werner D."/>
            <person name="White O."/>
            <person name="Wyder S."/>
            <person name="Zeng Q."/>
            <person name="Zhao Q."/>
            <person name="Zhao Y."/>
            <person name="Hill C.A."/>
            <person name="Raikhel A.S."/>
            <person name="Soares M.B."/>
            <person name="Knudson D.L."/>
            <person name="Lee N.H."/>
            <person name="Galagan J."/>
            <person name="Salzberg S.L."/>
            <person name="Paulsen I.T."/>
            <person name="Dimopoulos G."/>
            <person name="Collins F.H."/>
            <person name="Birren B."/>
            <person name="Fraser-Liggett C.M."/>
            <person name="Severson D.W."/>
        </authorList>
    </citation>
    <scope>NUCLEOTIDE SEQUENCE [LARGE SCALE GENOMIC DNA]</scope>
    <source>
        <strain evidence="6">Liverpool</strain>
    </source>
</reference>
<dbReference type="Proteomes" id="UP000682892">
    <property type="component" value="Chromosome 2"/>
</dbReference>
<dbReference type="Gene3D" id="1.10.238.270">
    <property type="match status" value="1"/>
</dbReference>
<evidence type="ECO:0000256" key="1">
    <source>
        <dbReference type="ARBA" id="ARBA00004613"/>
    </source>
</evidence>
<comment type="subcellular location">
    <subcellularLocation>
        <location evidence="1">Secreted</location>
    </subcellularLocation>
</comment>
<dbReference type="PANTHER" id="PTHR21066">
    <property type="entry name" value="ODORANT-BINDING PROTEIN 59A-RELATED"/>
    <property type="match status" value="1"/>
</dbReference>
<dbReference type="PANTHER" id="PTHR21066:SF3">
    <property type="entry name" value="IP02236P"/>
    <property type="match status" value="1"/>
</dbReference>
<evidence type="ECO:0000256" key="4">
    <source>
        <dbReference type="ARBA" id="ARBA00022525"/>
    </source>
</evidence>
<dbReference type="AlphaFoldDB" id="Q17C50"/>
<dbReference type="EMBL" id="CH477313">
    <property type="protein sequence ID" value="EAT43852.1"/>
    <property type="molecule type" value="Genomic_DNA"/>
</dbReference>
<evidence type="ECO:0000313" key="7">
    <source>
        <dbReference type="Proteomes" id="UP000682892"/>
    </source>
</evidence>
<proteinExistence type="inferred from homology"/>
<gene>
    <name evidence="6" type="ORF">AaeL_AAEL004736</name>
</gene>